<protein>
    <recommendedName>
        <fullName evidence="2">DUF6644 domain-containing protein</fullName>
    </recommendedName>
</protein>
<dbReference type="InterPro" id="IPR046586">
    <property type="entry name" value="DUF6644"/>
</dbReference>
<feature type="transmembrane region" description="Helical" evidence="1">
    <location>
        <begin position="42"/>
        <end position="63"/>
    </location>
</feature>
<keyword evidence="1" id="KW-0472">Membrane</keyword>
<dbReference type="AlphaFoldDB" id="A0A381STR7"/>
<keyword evidence="1" id="KW-0812">Transmembrane</keyword>
<feature type="domain" description="DUF6644" evidence="2">
    <location>
        <begin position="35"/>
        <end position="169"/>
    </location>
</feature>
<dbReference type="Pfam" id="PF20349">
    <property type="entry name" value="DUF6644"/>
    <property type="match status" value="1"/>
</dbReference>
<evidence type="ECO:0000259" key="2">
    <source>
        <dbReference type="Pfam" id="PF20349"/>
    </source>
</evidence>
<reference evidence="3" key="1">
    <citation type="submission" date="2018-05" db="EMBL/GenBank/DDBJ databases">
        <authorList>
            <person name="Lanie J.A."/>
            <person name="Ng W.-L."/>
            <person name="Kazmierczak K.M."/>
            <person name="Andrzejewski T.M."/>
            <person name="Davidsen T.M."/>
            <person name="Wayne K.J."/>
            <person name="Tettelin H."/>
            <person name="Glass J.I."/>
            <person name="Rusch D."/>
            <person name="Podicherti R."/>
            <person name="Tsui H.-C.T."/>
            <person name="Winkler M.E."/>
        </authorList>
    </citation>
    <scope>NUCLEOTIDE SEQUENCE</scope>
</reference>
<dbReference type="EMBL" id="UINC01003255">
    <property type="protein sequence ID" value="SVA04713.1"/>
    <property type="molecule type" value="Genomic_DNA"/>
</dbReference>
<sequence>MIPAMKESVAAWLAESQARELAVYLLGNVPGLPPIAQSFHILGIAVVMSSAVMINLRLLGLAVPSQNVSEMIGRLMPWTWWALLVNATTGLLFVVARPNRYFYNPVFSWKFFCLVPAVLLALVIYRMSKREPGYWEQSTRRLVSARVIASISLILWVGVVLAGRWIAYSDYLYFLYE</sequence>
<keyword evidence="1" id="KW-1133">Transmembrane helix</keyword>
<evidence type="ECO:0000313" key="3">
    <source>
        <dbReference type="EMBL" id="SVA04713.1"/>
    </source>
</evidence>
<accession>A0A381STR7</accession>
<name>A0A381STR7_9ZZZZ</name>
<proteinExistence type="predicted"/>
<feature type="transmembrane region" description="Helical" evidence="1">
    <location>
        <begin position="107"/>
        <end position="126"/>
    </location>
</feature>
<feature type="transmembrane region" description="Helical" evidence="1">
    <location>
        <begin position="147"/>
        <end position="167"/>
    </location>
</feature>
<feature type="transmembrane region" description="Helical" evidence="1">
    <location>
        <begin position="75"/>
        <end position="95"/>
    </location>
</feature>
<organism evidence="3">
    <name type="scientific">marine metagenome</name>
    <dbReference type="NCBI Taxonomy" id="408172"/>
    <lineage>
        <taxon>unclassified sequences</taxon>
        <taxon>metagenomes</taxon>
        <taxon>ecological metagenomes</taxon>
    </lineage>
</organism>
<evidence type="ECO:0000256" key="1">
    <source>
        <dbReference type="SAM" id="Phobius"/>
    </source>
</evidence>
<gene>
    <name evidence="3" type="ORF">METZ01_LOCUS57567</name>
</gene>